<dbReference type="OMA" id="ICMISYF"/>
<dbReference type="SMR" id="A0A3B6B2E4"/>
<dbReference type="Gene3D" id="1.20.1250.20">
    <property type="entry name" value="MFS general substrate transporter like domains"/>
    <property type="match status" value="1"/>
</dbReference>
<keyword evidence="3" id="KW-1185">Reference proteome</keyword>
<evidence type="ECO:0008006" key="4">
    <source>
        <dbReference type="Google" id="ProtNLM"/>
    </source>
</evidence>
<evidence type="ECO:0000313" key="3">
    <source>
        <dbReference type="Proteomes" id="UP000019116"/>
    </source>
</evidence>
<dbReference type="SUPFAM" id="SSF103473">
    <property type="entry name" value="MFS general substrate transporter"/>
    <property type="match status" value="1"/>
</dbReference>
<accession>A0A3B6B2E4</accession>
<dbReference type="Gramene" id="TraesCS2A03G0856900.3">
    <property type="protein sequence ID" value="TraesCS2A03G0856900.3.CDS"/>
    <property type="gene ID" value="TraesCS2A03G0856900"/>
</dbReference>
<dbReference type="InterPro" id="IPR036259">
    <property type="entry name" value="MFS_trans_sf"/>
</dbReference>
<feature type="transmembrane region" description="Helical" evidence="1">
    <location>
        <begin position="26"/>
        <end position="44"/>
    </location>
</feature>
<organism evidence="2">
    <name type="scientific">Triticum aestivum</name>
    <name type="common">Wheat</name>
    <dbReference type="NCBI Taxonomy" id="4565"/>
    <lineage>
        <taxon>Eukaryota</taxon>
        <taxon>Viridiplantae</taxon>
        <taxon>Streptophyta</taxon>
        <taxon>Embryophyta</taxon>
        <taxon>Tracheophyta</taxon>
        <taxon>Spermatophyta</taxon>
        <taxon>Magnoliopsida</taxon>
        <taxon>Liliopsida</taxon>
        <taxon>Poales</taxon>
        <taxon>Poaceae</taxon>
        <taxon>BOP clade</taxon>
        <taxon>Pooideae</taxon>
        <taxon>Triticodae</taxon>
        <taxon>Triticeae</taxon>
        <taxon>Triticinae</taxon>
        <taxon>Triticum</taxon>
    </lineage>
</organism>
<keyword evidence="1" id="KW-0472">Membrane</keyword>
<dbReference type="EnsemblPlants" id="TraesCS2A02G350200.3">
    <property type="protein sequence ID" value="TraesCS2A02G350200.3"/>
    <property type="gene ID" value="TraesCS2A02G350200"/>
</dbReference>
<proteinExistence type="predicted"/>
<evidence type="ECO:0000313" key="2">
    <source>
        <dbReference type="EnsemblPlants" id="TraesCS2A02G350200.3"/>
    </source>
</evidence>
<dbReference type="Proteomes" id="UP000019116">
    <property type="component" value="Chromosome 2A"/>
</dbReference>
<sequence>MAPGGFVDWWGKAINKEVHGGVRAAWFLYVLTVVTNVVIVPNLLNLVTYLHRTMHMGVSGSATTATNFIGATSGFALIGAFLSDSNITRSRTMLLFGPFMFLGYGLLALQAYLPSLHPPPCNSEAEVNNCKEGRFS</sequence>
<keyword evidence="1" id="KW-1133">Transmembrane helix</keyword>
<reference evidence="2" key="2">
    <citation type="submission" date="2018-10" db="UniProtKB">
        <authorList>
            <consortium name="EnsemblPlants"/>
        </authorList>
    </citation>
    <scope>IDENTIFICATION</scope>
</reference>
<keyword evidence="1" id="KW-0812">Transmembrane</keyword>
<reference evidence="2" key="1">
    <citation type="submission" date="2018-08" db="EMBL/GenBank/DDBJ databases">
        <authorList>
            <person name="Rossello M."/>
        </authorList>
    </citation>
    <scope>NUCLEOTIDE SEQUENCE [LARGE SCALE GENOMIC DNA]</scope>
    <source>
        <strain evidence="2">cv. Chinese Spring</strain>
    </source>
</reference>
<name>A0A3B6B2E4_WHEAT</name>
<dbReference type="PANTHER" id="PTHR11654">
    <property type="entry name" value="OLIGOPEPTIDE TRANSPORTER-RELATED"/>
    <property type="match status" value="1"/>
</dbReference>
<dbReference type="Gramene" id="TraesCS2A02G350200.3">
    <property type="protein sequence ID" value="TraesCS2A02G350200.3"/>
    <property type="gene ID" value="TraesCS2A02G350200"/>
</dbReference>
<evidence type="ECO:0000256" key="1">
    <source>
        <dbReference type="SAM" id="Phobius"/>
    </source>
</evidence>
<protein>
    <recommendedName>
        <fullName evidence="4">Nodulin-like domain-containing protein</fullName>
    </recommendedName>
</protein>
<feature type="transmembrane region" description="Helical" evidence="1">
    <location>
        <begin position="94"/>
        <end position="113"/>
    </location>
</feature>
<dbReference type="Gramene" id="TraesRN2A0100835200.3">
    <property type="protein sequence ID" value="TraesRN2A0100835200.3"/>
    <property type="gene ID" value="TraesRN2A0100835200"/>
</dbReference>
<dbReference type="OrthoDB" id="786198at2759"/>
<feature type="transmembrane region" description="Helical" evidence="1">
    <location>
        <begin position="64"/>
        <end position="82"/>
    </location>
</feature>
<dbReference type="AlphaFoldDB" id="A0A3B6B2E4"/>